<feature type="transmembrane region" description="Helical" evidence="1">
    <location>
        <begin position="44"/>
        <end position="63"/>
    </location>
</feature>
<evidence type="ECO:0000256" key="1">
    <source>
        <dbReference type="SAM" id="Phobius"/>
    </source>
</evidence>
<protein>
    <submittedName>
        <fullName evidence="2">Uncharacterized protein</fullName>
    </submittedName>
</protein>
<evidence type="ECO:0000313" key="3">
    <source>
        <dbReference type="Proteomes" id="UP000002071"/>
    </source>
</evidence>
<dbReference type="GeneID" id="8382598"/>
<dbReference type="InterPro" id="IPR043941">
    <property type="entry name" value="EMC6-arch"/>
</dbReference>
<evidence type="ECO:0000313" key="2">
    <source>
        <dbReference type="EMBL" id="ACV10521.1"/>
    </source>
</evidence>
<dbReference type="KEGG" id="hut:Huta_0334"/>
<dbReference type="AlphaFoldDB" id="C7NQR2"/>
<dbReference type="eggNOG" id="arCOG02206">
    <property type="taxonomic scope" value="Archaea"/>
</dbReference>
<reference evidence="2 3" key="1">
    <citation type="journal article" date="2009" name="Stand. Genomic Sci.">
        <title>Complete genome sequence of Halorhabdus utahensis type strain (AX-2).</title>
        <authorList>
            <person name="Anderson I."/>
            <person name="Tindall B.J."/>
            <person name="Pomrenke H."/>
            <person name="Goker M."/>
            <person name="Lapidus A."/>
            <person name="Nolan M."/>
            <person name="Copeland A."/>
            <person name="Glavina Del Rio T."/>
            <person name="Chen F."/>
            <person name="Tice H."/>
            <person name="Cheng J.F."/>
            <person name="Lucas S."/>
            <person name="Chertkov O."/>
            <person name="Bruce D."/>
            <person name="Brettin T."/>
            <person name="Detter J.C."/>
            <person name="Han C."/>
            <person name="Goodwin L."/>
            <person name="Land M."/>
            <person name="Hauser L."/>
            <person name="Chang Y.J."/>
            <person name="Jeffries C.D."/>
            <person name="Pitluck S."/>
            <person name="Pati A."/>
            <person name="Mavromatis K."/>
            <person name="Ivanova N."/>
            <person name="Ovchinnikova G."/>
            <person name="Chen A."/>
            <person name="Palaniappan K."/>
            <person name="Chain P."/>
            <person name="Rohde M."/>
            <person name="Bristow J."/>
            <person name="Eisen J.A."/>
            <person name="Markowitz V."/>
            <person name="Hugenholtz P."/>
            <person name="Kyrpides N.C."/>
            <person name="Klenk H.P."/>
        </authorList>
    </citation>
    <scope>NUCLEOTIDE SEQUENCE [LARGE SCALE GENOMIC DNA]</scope>
    <source>
        <strain evidence="3">DSM 12940 / JCM 11049 / AX-2</strain>
    </source>
</reference>
<keyword evidence="3" id="KW-1185">Reference proteome</keyword>
<sequence>MAIETSHRLTGHAKSVTVTALSTIAGVIAGVSSHELFTVGQSQSALGLVIAAAIAQFPILYILGVDIGDFSTKDYLYVGFMTFSLWFVTWSILLTTA</sequence>
<proteinExistence type="predicted"/>
<keyword evidence="1" id="KW-1133">Transmembrane helix</keyword>
<feature type="transmembrane region" description="Helical" evidence="1">
    <location>
        <begin position="12"/>
        <end position="32"/>
    </location>
</feature>
<accession>C7NQR2</accession>
<feature type="transmembrane region" description="Helical" evidence="1">
    <location>
        <begin position="75"/>
        <end position="93"/>
    </location>
</feature>
<dbReference type="EMBL" id="CP001687">
    <property type="protein sequence ID" value="ACV10521.1"/>
    <property type="molecule type" value="Genomic_DNA"/>
</dbReference>
<name>C7NQR2_HALUD</name>
<keyword evidence="1" id="KW-0472">Membrane</keyword>
<dbReference type="Proteomes" id="UP000002071">
    <property type="component" value="Chromosome"/>
</dbReference>
<dbReference type="HOGENOM" id="CLU_144574_1_0_2"/>
<keyword evidence="1" id="KW-0812">Transmembrane</keyword>
<dbReference type="Pfam" id="PF19094">
    <property type="entry name" value="EMC6_arch"/>
    <property type="match status" value="1"/>
</dbReference>
<organism evidence="2 3">
    <name type="scientific">Halorhabdus utahensis (strain DSM 12940 / JCM 11049 / AX-2)</name>
    <dbReference type="NCBI Taxonomy" id="519442"/>
    <lineage>
        <taxon>Archaea</taxon>
        <taxon>Methanobacteriati</taxon>
        <taxon>Methanobacteriota</taxon>
        <taxon>Stenosarchaea group</taxon>
        <taxon>Halobacteria</taxon>
        <taxon>Halobacteriales</taxon>
        <taxon>Haloarculaceae</taxon>
        <taxon>Halorhabdus</taxon>
    </lineage>
</organism>
<dbReference type="RefSeq" id="WP_012795398.1">
    <property type="nucleotide sequence ID" value="NC_013158.1"/>
</dbReference>
<dbReference type="STRING" id="519442.Huta_0334"/>
<gene>
    <name evidence="2" type="ordered locus">Huta_0334</name>
</gene>
<dbReference type="OrthoDB" id="50040at2157"/>